<dbReference type="HOGENOM" id="CLU_207559_0_0_1"/>
<dbReference type="InterPro" id="IPR050784">
    <property type="entry name" value="IAP"/>
</dbReference>
<dbReference type="GO" id="GO:0005737">
    <property type="term" value="C:cytoplasm"/>
    <property type="evidence" value="ECO:0007669"/>
    <property type="project" value="TreeGrafter"/>
</dbReference>
<protein>
    <submittedName>
        <fullName evidence="1 2">Uncharacterized protein</fullName>
    </submittedName>
</protein>
<dbReference type="EMBL" id="AMQN01007274">
    <property type="status" value="NOT_ANNOTATED_CDS"/>
    <property type="molecule type" value="Genomic_DNA"/>
</dbReference>
<dbReference type="OrthoDB" id="6104385at2759"/>
<dbReference type="EnsemblMetazoa" id="CapteT49552">
    <property type="protein sequence ID" value="CapteP49552"/>
    <property type="gene ID" value="CapteG49552"/>
</dbReference>
<keyword evidence="3" id="KW-1185">Reference proteome</keyword>
<dbReference type="Proteomes" id="UP000014760">
    <property type="component" value="Unassembled WGS sequence"/>
</dbReference>
<evidence type="ECO:0000313" key="1">
    <source>
        <dbReference type="EMBL" id="ELU06927.1"/>
    </source>
</evidence>
<dbReference type="PROSITE" id="PS50143">
    <property type="entry name" value="BIR_REPEAT_2"/>
    <property type="match status" value="1"/>
</dbReference>
<dbReference type="PANTHER" id="PTHR10044">
    <property type="entry name" value="INHIBITOR OF APOPTOSIS"/>
    <property type="match status" value="1"/>
</dbReference>
<dbReference type="PANTHER" id="PTHR10044:SF139">
    <property type="entry name" value="DEATH-ASSOCIATED INHIBITOR OF APOPTOSIS 2"/>
    <property type="match status" value="1"/>
</dbReference>
<proteinExistence type="predicted"/>
<dbReference type="STRING" id="283909.R7USN2"/>
<dbReference type="GO" id="GO:0005634">
    <property type="term" value="C:nucleus"/>
    <property type="evidence" value="ECO:0007669"/>
    <property type="project" value="TreeGrafter"/>
</dbReference>
<dbReference type="InterPro" id="IPR001370">
    <property type="entry name" value="BIR_rpt"/>
</dbReference>
<name>R7USN2_CAPTE</name>
<feature type="non-terminal residue" evidence="1">
    <location>
        <position position="60"/>
    </location>
</feature>
<dbReference type="Gene3D" id="1.10.1170.10">
    <property type="entry name" value="Inhibitor Of Apoptosis Protein (2mihbC-IAP-1), Chain A"/>
    <property type="match status" value="1"/>
</dbReference>
<gene>
    <name evidence="1" type="ORF">CAPTEDRAFT_49552</name>
</gene>
<organism evidence="1">
    <name type="scientific">Capitella teleta</name>
    <name type="common">Polychaete worm</name>
    <dbReference type="NCBI Taxonomy" id="283909"/>
    <lineage>
        <taxon>Eukaryota</taxon>
        <taxon>Metazoa</taxon>
        <taxon>Spiralia</taxon>
        <taxon>Lophotrochozoa</taxon>
        <taxon>Annelida</taxon>
        <taxon>Polychaeta</taxon>
        <taxon>Sedentaria</taxon>
        <taxon>Scolecida</taxon>
        <taxon>Capitellidae</taxon>
        <taxon>Capitella</taxon>
    </lineage>
</organism>
<evidence type="ECO:0000313" key="2">
    <source>
        <dbReference type="EnsemblMetazoa" id="CapteP49552"/>
    </source>
</evidence>
<feature type="non-terminal residue" evidence="1">
    <location>
        <position position="1"/>
    </location>
</feature>
<reference evidence="3" key="1">
    <citation type="submission" date="2012-12" db="EMBL/GenBank/DDBJ databases">
        <authorList>
            <person name="Hellsten U."/>
            <person name="Grimwood J."/>
            <person name="Chapman J.A."/>
            <person name="Shapiro H."/>
            <person name="Aerts A."/>
            <person name="Otillar R.P."/>
            <person name="Terry A.Y."/>
            <person name="Boore J.L."/>
            <person name="Simakov O."/>
            <person name="Marletaz F."/>
            <person name="Cho S.-J."/>
            <person name="Edsinger-Gonzales E."/>
            <person name="Havlak P."/>
            <person name="Kuo D.-H."/>
            <person name="Larsson T."/>
            <person name="Lv J."/>
            <person name="Arendt D."/>
            <person name="Savage R."/>
            <person name="Osoegawa K."/>
            <person name="de Jong P."/>
            <person name="Lindberg D.R."/>
            <person name="Seaver E.C."/>
            <person name="Weisblat D.A."/>
            <person name="Putnam N.H."/>
            <person name="Grigoriev I.V."/>
            <person name="Rokhsar D.S."/>
        </authorList>
    </citation>
    <scope>NUCLEOTIDE SEQUENCE</scope>
    <source>
        <strain evidence="3">I ESC-2004</strain>
    </source>
</reference>
<dbReference type="SMART" id="SM00238">
    <property type="entry name" value="BIR"/>
    <property type="match status" value="1"/>
</dbReference>
<reference evidence="1 3" key="2">
    <citation type="journal article" date="2013" name="Nature">
        <title>Insights into bilaterian evolution from three spiralian genomes.</title>
        <authorList>
            <person name="Simakov O."/>
            <person name="Marletaz F."/>
            <person name="Cho S.J."/>
            <person name="Edsinger-Gonzales E."/>
            <person name="Havlak P."/>
            <person name="Hellsten U."/>
            <person name="Kuo D.H."/>
            <person name="Larsson T."/>
            <person name="Lv J."/>
            <person name="Arendt D."/>
            <person name="Savage R."/>
            <person name="Osoegawa K."/>
            <person name="de Jong P."/>
            <person name="Grimwood J."/>
            <person name="Chapman J.A."/>
            <person name="Shapiro H."/>
            <person name="Aerts A."/>
            <person name="Otillar R.P."/>
            <person name="Terry A.Y."/>
            <person name="Boore J.L."/>
            <person name="Grigoriev I.V."/>
            <person name="Lindberg D.R."/>
            <person name="Seaver E.C."/>
            <person name="Weisblat D.A."/>
            <person name="Putnam N.H."/>
            <person name="Rokhsar D.S."/>
        </authorList>
    </citation>
    <scope>NUCLEOTIDE SEQUENCE</scope>
    <source>
        <strain evidence="1 3">I ESC-2004</strain>
    </source>
</reference>
<dbReference type="GO" id="GO:0043066">
    <property type="term" value="P:negative regulation of apoptotic process"/>
    <property type="evidence" value="ECO:0007669"/>
    <property type="project" value="TreeGrafter"/>
</dbReference>
<dbReference type="SUPFAM" id="SSF57924">
    <property type="entry name" value="Inhibitor of apoptosis (IAP) repeat"/>
    <property type="match status" value="1"/>
</dbReference>
<accession>R7USN2</accession>
<dbReference type="Pfam" id="PF00653">
    <property type="entry name" value="BIR"/>
    <property type="match status" value="1"/>
</dbReference>
<dbReference type="EMBL" id="KB300307">
    <property type="protein sequence ID" value="ELU06927.1"/>
    <property type="molecule type" value="Genomic_DNA"/>
</dbReference>
<sequence length="60" mass="7102">GFSFADHEDEVTCFFCGGSVYRWELHDDPWTEHARWHPQCNYICQKEGDAFVQEVQSQHP</sequence>
<dbReference type="GO" id="GO:0043027">
    <property type="term" value="F:cysteine-type endopeptidase inhibitor activity involved in apoptotic process"/>
    <property type="evidence" value="ECO:0007669"/>
    <property type="project" value="TreeGrafter"/>
</dbReference>
<reference evidence="2" key="3">
    <citation type="submission" date="2015-06" db="UniProtKB">
        <authorList>
            <consortium name="EnsemblMetazoa"/>
        </authorList>
    </citation>
    <scope>IDENTIFICATION</scope>
</reference>
<dbReference type="AlphaFoldDB" id="R7USN2"/>
<evidence type="ECO:0000313" key="3">
    <source>
        <dbReference type="Proteomes" id="UP000014760"/>
    </source>
</evidence>
<dbReference type="GO" id="GO:0051726">
    <property type="term" value="P:regulation of cell cycle"/>
    <property type="evidence" value="ECO:0007669"/>
    <property type="project" value="TreeGrafter"/>
</dbReference>